<evidence type="ECO:0000256" key="4">
    <source>
        <dbReference type="ARBA" id="ARBA00022490"/>
    </source>
</evidence>
<dbReference type="InterPro" id="IPR039768">
    <property type="entry name" value="Nmd3"/>
</dbReference>
<keyword evidence="13" id="KW-1185">Reference proteome</keyword>
<keyword evidence="4 7" id="KW-0963">Cytoplasm</keyword>
<dbReference type="PANTHER" id="PTHR12746">
    <property type="entry name" value="NONSENSE-MEDIATED MRNA DECAY PROTEIN 3"/>
    <property type="match status" value="1"/>
</dbReference>
<dbReference type="GO" id="GO:0015031">
    <property type="term" value="P:protein transport"/>
    <property type="evidence" value="ECO:0007669"/>
    <property type="project" value="UniProtKB-KW"/>
</dbReference>
<evidence type="ECO:0000256" key="2">
    <source>
        <dbReference type="ARBA" id="ARBA00017035"/>
    </source>
</evidence>
<feature type="domain" description="60S ribosomal export protein NMD3 SH3" evidence="11">
    <location>
        <begin position="255"/>
        <end position="299"/>
    </location>
</feature>
<evidence type="ECO:0000313" key="13">
    <source>
        <dbReference type="Proteomes" id="UP000078348"/>
    </source>
</evidence>
<feature type="compositionally biased region" description="Acidic residues" evidence="8">
    <location>
        <begin position="444"/>
        <end position="467"/>
    </location>
</feature>
<keyword evidence="6 7" id="KW-0539">Nucleus</keyword>
<comment type="similarity">
    <text evidence="1 7">Belongs to the NMD3 family.</text>
</comment>
<dbReference type="Pfam" id="PF21193">
    <property type="entry name" value="NMD_SH3"/>
    <property type="match status" value="1"/>
</dbReference>
<dbReference type="Proteomes" id="UP000078348">
    <property type="component" value="Unassembled WGS sequence"/>
</dbReference>
<comment type="subcellular location">
    <subcellularLocation>
        <location evidence="7">Cytoplasm</location>
    </subcellularLocation>
    <subcellularLocation>
        <location evidence="7">Nucleus</location>
    </subcellularLocation>
</comment>
<dbReference type="GO" id="GO:0005634">
    <property type="term" value="C:nucleus"/>
    <property type="evidence" value="ECO:0007669"/>
    <property type="project" value="UniProtKB-SubCell"/>
</dbReference>
<evidence type="ECO:0000259" key="9">
    <source>
        <dbReference type="Pfam" id="PF04981"/>
    </source>
</evidence>
<gene>
    <name evidence="12" type="ORF">AV274_3409</name>
</gene>
<dbReference type="GO" id="GO:0043023">
    <property type="term" value="F:ribosomal large subunit binding"/>
    <property type="evidence" value="ECO:0007669"/>
    <property type="project" value="InterPro"/>
</dbReference>
<dbReference type="Pfam" id="PF21192">
    <property type="entry name" value="OB_NMD3"/>
    <property type="match status" value="1"/>
</dbReference>
<feature type="domain" description="60S ribosomal export protein NMD3 OB-fold" evidence="10">
    <location>
        <begin position="317"/>
        <end position="406"/>
    </location>
</feature>
<dbReference type="InterPro" id="IPR048898">
    <property type="entry name" value="OB_NMD3"/>
</dbReference>
<evidence type="ECO:0000256" key="3">
    <source>
        <dbReference type="ARBA" id="ARBA00022448"/>
    </source>
</evidence>
<accession>A0A196SCX0</accession>
<dbReference type="AlphaFoldDB" id="A0A196SCX0"/>
<evidence type="ECO:0000256" key="1">
    <source>
        <dbReference type="ARBA" id="ARBA00009794"/>
    </source>
</evidence>
<name>A0A196SCX0_BLAHN</name>
<comment type="function">
    <text evidence="7">Acts as an adapter for the XPO1/CRM1-mediated export of the 60S ribosomal subunit.</text>
</comment>
<proteinExistence type="inferred from homology"/>
<dbReference type="OrthoDB" id="203821at2759"/>
<comment type="caution">
    <text evidence="12">The sequence shown here is derived from an EMBL/GenBank/DDBJ whole genome shotgun (WGS) entry which is preliminary data.</text>
</comment>
<dbReference type="Pfam" id="PF04981">
    <property type="entry name" value="NMD3"/>
    <property type="match status" value="1"/>
</dbReference>
<protein>
    <recommendedName>
        <fullName evidence="2 7">60S ribosomal export protein NMD3</fullName>
    </recommendedName>
</protein>
<keyword evidence="3 7" id="KW-0813">Transport</keyword>
<evidence type="ECO:0000256" key="6">
    <source>
        <dbReference type="ARBA" id="ARBA00023242"/>
    </source>
</evidence>
<sequence length="467" mass="52942">MSEKKMRHPCTVKCCLCGADIPGNGARMCNKCLLMHTEIGEDIDPTVTITMCKDCGKILTATKHWVRVERESIEELGVMLKMIKGLKKNDLMEARFIWTEPHSRRIIIELDLRKEIENGITVMVAFESTPHSQGKKRVTFMQHMIVCPECMRVLIEYSWEAVVQIRQHTEHKRTLLWLEQRMIRDNRQAAALTIELVPGGFDFYFTKKNEAQAFVEYLKATVICGLKSSKQLHGTDINNSIEYYQHTFNVEVPPVCKGDLVLLPRQLARDIAVPLVLCTKVSASMTFIHPASMKTVIVSSLTYSKFPFTSLLSSYNLREFTVLDVQLDNPACPKDSPAYGLADIEVIRSDAFGVSDDSLIVRSHLGQLLQPGDLVMGYDLRTQALNCPELEKYDSADLPDVLLVSKVKEAKKKNRKNRGFGKVTEDDTNDKEILAYEKDREIYSDDEEDPATVEEEDVEEVVDEVAA</sequence>
<evidence type="ECO:0000259" key="10">
    <source>
        <dbReference type="Pfam" id="PF21192"/>
    </source>
</evidence>
<evidence type="ECO:0000256" key="7">
    <source>
        <dbReference type="RuleBase" id="RU364108"/>
    </source>
</evidence>
<reference evidence="12 13" key="1">
    <citation type="submission" date="2016-05" db="EMBL/GenBank/DDBJ databases">
        <title>Nuclear genome of Blastocystis sp. subtype 1 NandII.</title>
        <authorList>
            <person name="Gentekaki E."/>
            <person name="Curtis B."/>
            <person name="Stairs C."/>
            <person name="Eme L."/>
            <person name="Herman E."/>
            <person name="Klimes V."/>
            <person name="Arias M.C."/>
            <person name="Elias M."/>
            <person name="Hilliou F."/>
            <person name="Klute M."/>
            <person name="Malik S.-B."/>
            <person name="Pightling A."/>
            <person name="Rachubinski R."/>
            <person name="Salas D."/>
            <person name="Schlacht A."/>
            <person name="Suga H."/>
            <person name="Archibald J."/>
            <person name="Ball S.G."/>
            <person name="Clark G."/>
            <person name="Dacks J."/>
            <person name="Van Der Giezen M."/>
            <person name="Tsaousis A."/>
            <person name="Roger A."/>
        </authorList>
    </citation>
    <scope>NUCLEOTIDE SEQUENCE [LARGE SCALE GENOMIC DNA]</scope>
    <source>
        <strain evidence="13">ATCC 50177 / NandII</strain>
    </source>
</reference>
<evidence type="ECO:0000256" key="5">
    <source>
        <dbReference type="ARBA" id="ARBA00022927"/>
    </source>
</evidence>
<dbReference type="InterPro" id="IPR007064">
    <property type="entry name" value="Nmd3_N"/>
</dbReference>
<dbReference type="GO" id="GO:0000055">
    <property type="term" value="P:ribosomal large subunit export from nucleus"/>
    <property type="evidence" value="ECO:0007669"/>
    <property type="project" value="TreeGrafter"/>
</dbReference>
<evidence type="ECO:0000256" key="8">
    <source>
        <dbReference type="SAM" id="MobiDB-lite"/>
    </source>
</evidence>
<dbReference type="GO" id="GO:0005737">
    <property type="term" value="C:cytoplasm"/>
    <property type="evidence" value="ECO:0007669"/>
    <property type="project" value="UniProtKB-SubCell"/>
</dbReference>
<evidence type="ECO:0000313" key="12">
    <source>
        <dbReference type="EMBL" id="OAO14900.1"/>
    </source>
</evidence>
<dbReference type="InterPro" id="IPR048899">
    <property type="entry name" value="NMD_SH3"/>
</dbReference>
<feature type="region of interest" description="Disordered" evidence="8">
    <location>
        <begin position="438"/>
        <end position="467"/>
    </location>
</feature>
<dbReference type="PANTHER" id="PTHR12746:SF2">
    <property type="entry name" value="60S RIBOSOMAL EXPORT PROTEIN NMD3"/>
    <property type="match status" value="1"/>
</dbReference>
<feature type="domain" description="Nmd3 N-terminal" evidence="9">
    <location>
        <begin position="14"/>
        <end position="252"/>
    </location>
</feature>
<dbReference type="EMBL" id="LXWW01000202">
    <property type="protein sequence ID" value="OAO14900.1"/>
    <property type="molecule type" value="Genomic_DNA"/>
</dbReference>
<evidence type="ECO:0000259" key="11">
    <source>
        <dbReference type="Pfam" id="PF21193"/>
    </source>
</evidence>
<organism evidence="12 13">
    <name type="scientific">Blastocystis sp. subtype 1 (strain ATCC 50177 / NandII)</name>
    <dbReference type="NCBI Taxonomy" id="478820"/>
    <lineage>
        <taxon>Eukaryota</taxon>
        <taxon>Sar</taxon>
        <taxon>Stramenopiles</taxon>
        <taxon>Bigyra</taxon>
        <taxon>Opalozoa</taxon>
        <taxon>Opalinata</taxon>
        <taxon>Blastocystidae</taxon>
        <taxon>Blastocystis</taxon>
    </lineage>
</organism>
<keyword evidence="5 7" id="KW-0653">Protein transport</keyword>
<dbReference type="STRING" id="478820.A0A196SCX0"/>